<keyword evidence="2" id="KW-0378">Hydrolase</keyword>
<protein>
    <submittedName>
        <fullName evidence="2">HNH endonuclease signature motif containing protein</fullName>
    </submittedName>
</protein>
<organism evidence="2 3">
    <name type="scientific">Caballeronia jiangsuensis</name>
    <dbReference type="NCBI Taxonomy" id="1458357"/>
    <lineage>
        <taxon>Bacteria</taxon>
        <taxon>Pseudomonadati</taxon>
        <taxon>Pseudomonadota</taxon>
        <taxon>Betaproteobacteria</taxon>
        <taxon>Burkholderiales</taxon>
        <taxon>Burkholderiaceae</taxon>
        <taxon>Caballeronia</taxon>
    </lineage>
</organism>
<proteinExistence type="predicted"/>
<name>A0ABW9CTZ5_9BURK</name>
<feature type="domain" description="HNH nuclease" evidence="1">
    <location>
        <begin position="195"/>
        <end position="244"/>
    </location>
</feature>
<sequence>MALNRLSDLLAAESVYTREQLKGVLDSQDATINTGVFRPAGFDSVMLFVTEKKTPDRVQYVDKLEGDILHWQGQNAGRTDSWIVEHRARGLELLLFYRTKKYEYPGAGFRYKGPFDYVSHQGALPASFTLRRAGENLAQVELRAEAEAEAQVEASGAFDPSSIEDARKKTFAAIVTRQGQPAFRRALLNAYEHRCALTDCDVPQVLEAAHICGYMGPETNDVRNGLLLRADLHTLYDCMLIAIDPATHEVSIAPELRESEYASLEGRLLRLPKHPGQRPSPEALQVHWMHVRSIREGQS</sequence>
<gene>
    <name evidence="2" type="ORF">PQR08_32005</name>
</gene>
<dbReference type="InterPro" id="IPR003615">
    <property type="entry name" value="HNH_nuc"/>
</dbReference>
<dbReference type="EMBL" id="JAQQDB010000044">
    <property type="protein sequence ID" value="MFM0522051.1"/>
    <property type="molecule type" value="Genomic_DNA"/>
</dbReference>
<evidence type="ECO:0000259" key="1">
    <source>
        <dbReference type="Pfam" id="PF13391"/>
    </source>
</evidence>
<dbReference type="Proteomes" id="UP001629462">
    <property type="component" value="Unassembled WGS sequence"/>
</dbReference>
<accession>A0ABW9CTZ5</accession>
<dbReference type="RefSeq" id="WP_250483707.1">
    <property type="nucleotide sequence ID" value="NZ_JAQQDB010000044.1"/>
</dbReference>
<dbReference type="GO" id="GO:0004519">
    <property type="term" value="F:endonuclease activity"/>
    <property type="evidence" value="ECO:0007669"/>
    <property type="project" value="UniProtKB-KW"/>
</dbReference>
<evidence type="ECO:0000313" key="2">
    <source>
        <dbReference type="EMBL" id="MFM0522051.1"/>
    </source>
</evidence>
<comment type="caution">
    <text evidence="2">The sequence shown here is derived from an EMBL/GenBank/DDBJ whole genome shotgun (WGS) entry which is preliminary data.</text>
</comment>
<keyword evidence="3" id="KW-1185">Reference proteome</keyword>
<evidence type="ECO:0000313" key="3">
    <source>
        <dbReference type="Proteomes" id="UP001629462"/>
    </source>
</evidence>
<keyword evidence="2" id="KW-0540">Nuclease</keyword>
<reference evidence="2 3" key="1">
    <citation type="journal article" date="2024" name="Chem. Sci.">
        <title>Discovery of megapolipeptins by genome mining of a Burkholderiales bacteria collection.</title>
        <authorList>
            <person name="Paulo B.S."/>
            <person name="Recchia M.J.J."/>
            <person name="Lee S."/>
            <person name="Fergusson C.H."/>
            <person name="Romanowski S.B."/>
            <person name="Hernandez A."/>
            <person name="Krull N."/>
            <person name="Liu D.Y."/>
            <person name="Cavanagh H."/>
            <person name="Bos A."/>
            <person name="Gray C.A."/>
            <person name="Murphy B.T."/>
            <person name="Linington R.G."/>
            <person name="Eustaquio A.S."/>
        </authorList>
    </citation>
    <scope>NUCLEOTIDE SEQUENCE [LARGE SCALE GENOMIC DNA]</scope>
    <source>
        <strain evidence="2 3">RL17-374-BIF-D</strain>
    </source>
</reference>
<keyword evidence="2" id="KW-0255">Endonuclease</keyword>
<dbReference type="Pfam" id="PF13391">
    <property type="entry name" value="HNH_2"/>
    <property type="match status" value="1"/>
</dbReference>